<evidence type="ECO:0000256" key="3">
    <source>
        <dbReference type="ARBA" id="ARBA00022801"/>
    </source>
</evidence>
<dbReference type="RefSeq" id="WP_156015376.1">
    <property type="nucleotide sequence ID" value="NZ_CP045484.1"/>
</dbReference>
<protein>
    <submittedName>
        <fullName evidence="13">DEAD/DEAH box helicase</fullName>
    </submittedName>
    <submittedName>
        <fullName evidence="12">DNA excision repair protein ERCC-2</fullName>
        <ecNumber evidence="12">3.6.4.12</ecNumber>
    </submittedName>
</protein>
<gene>
    <name evidence="13" type="ORF">D1869_12535</name>
    <name evidence="12" type="ORF">HNQ62_001802</name>
</gene>
<evidence type="ECO:0000256" key="1">
    <source>
        <dbReference type="ARBA" id="ARBA00022723"/>
    </source>
</evidence>
<proteinExistence type="predicted"/>
<dbReference type="EMBL" id="CP045484">
    <property type="protein sequence ID" value="QGR17911.1"/>
    <property type="molecule type" value="Genomic_DNA"/>
</dbReference>
<dbReference type="Proteomes" id="UP000427373">
    <property type="component" value="Chromosome"/>
</dbReference>
<dbReference type="SMART" id="SM00491">
    <property type="entry name" value="HELICc2"/>
    <property type="match status" value="1"/>
</dbReference>
<dbReference type="InterPro" id="IPR014013">
    <property type="entry name" value="Helic_SF1/SF2_ATP-bd_DinG/Rad3"/>
</dbReference>
<dbReference type="KEGG" id="soh:D1869_12535"/>
<keyword evidence="8" id="KW-0238">DNA-binding</keyword>
<dbReference type="Pfam" id="PF06733">
    <property type="entry name" value="DEAD_2"/>
    <property type="match status" value="1"/>
</dbReference>
<dbReference type="GO" id="GO:0051536">
    <property type="term" value="F:iron-sulfur cluster binding"/>
    <property type="evidence" value="ECO:0007669"/>
    <property type="project" value="UniProtKB-KW"/>
</dbReference>
<dbReference type="Gene3D" id="3.40.50.300">
    <property type="entry name" value="P-loop containing nucleotide triphosphate hydrolases"/>
    <property type="match status" value="2"/>
</dbReference>
<dbReference type="SUPFAM" id="SSF52540">
    <property type="entry name" value="P-loop containing nucleoside triphosphate hydrolases"/>
    <property type="match status" value="2"/>
</dbReference>
<evidence type="ECO:0000256" key="7">
    <source>
        <dbReference type="ARBA" id="ARBA00023014"/>
    </source>
</evidence>
<dbReference type="GO" id="GO:0003677">
    <property type="term" value="F:DNA binding"/>
    <property type="evidence" value="ECO:0007669"/>
    <property type="project" value="UniProtKB-KW"/>
</dbReference>
<dbReference type="GeneID" id="42802085"/>
<sequence length="548" mass="63505">MELRDWQKQLKDKVINAVKEGFLVALNSPTGSGKTLFSLLIGLNTKGRVIFVVRTHNEYFPVYRDVKKIDPSLKFSFVIGKPSACPFATKDVDTEDINCKYCEIKNAIEVKIDKSPFEKLKELKENAIKEGFCPYYSLLESAKEADIITITYPYFFIEKYLSLLDINLEEYFIVIDEAHNIDRVSEIEERTLSEFILSMAIKQSKSEEVRRILDRLIKELKTLTYQDEKYIKLDKVPELSDEELSLLVDEYEELRKEAIKSKSVSRIYLGSVIRFYATYSTGNFIPFSFSNKIVLKTLELNQYYNLLNDENLSILLMSGTLPPKEYLEKVLGISRKILYIDVEKEVKKKVTGSYQCKIAIDVTSKYDLRSEAMWKKYSSYLLKIYYQARNHVLAVFPSYQIMEKVMSYVNVNKILENEGTRIDDVIKIVKESRQKYIIAGVGRGKITEGVEITDNDRSLISDVVLVGVPYPPEDDYMKLLSKKISEKLGGKEKEYLIMIPALITVKQAIGRSIRNINDTALVWLLDKRYDSLWWKKNLNCFNSTKIRL</sequence>
<dbReference type="OrthoDB" id="27512at2157"/>
<feature type="domain" description="Helicase ATP-binding" evidence="11">
    <location>
        <begin position="1"/>
        <end position="233"/>
    </location>
</feature>
<keyword evidence="14" id="KW-1185">Reference proteome</keyword>
<dbReference type="InterPro" id="IPR045028">
    <property type="entry name" value="DinG/Rad3-like"/>
</dbReference>
<dbReference type="InterPro" id="IPR027417">
    <property type="entry name" value="P-loop_NTPase"/>
</dbReference>
<evidence type="ECO:0000259" key="11">
    <source>
        <dbReference type="PROSITE" id="PS51193"/>
    </source>
</evidence>
<evidence type="ECO:0000256" key="4">
    <source>
        <dbReference type="ARBA" id="ARBA00022806"/>
    </source>
</evidence>
<evidence type="ECO:0000256" key="8">
    <source>
        <dbReference type="ARBA" id="ARBA00023125"/>
    </source>
</evidence>
<keyword evidence="7" id="KW-0411">Iron-sulfur</keyword>
<dbReference type="PANTHER" id="PTHR11472:SF34">
    <property type="entry name" value="REGULATOR OF TELOMERE ELONGATION HELICASE 1"/>
    <property type="match status" value="1"/>
</dbReference>
<evidence type="ECO:0000313" key="15">
    <source>
        <dbReference type="Proteomes" id="UP000582213"/>
    </source>
</evidence>
<organism evidence="13 14">
    <name type="scientific">Sulfurisphaera ohwakuensis</name>
    <dbReference type="NCBI Taxonomy" id="69656"/>
    <lineage>
        <taxon>Archaea</taxon>
        <taxon>Thermoproteota</taxon>
        <taxon>Thermoprotei</taxon>
        <taxon>Sulfolobales</taxon>
        <taxon>Sulfolobaceae</taxon>
        <taxon>Sulfurisphaera</taxon>
    </lineage>
</organism>
<dbReference type="InterPro" id="IPR006555">
    <property type="entry name" value="ATP-dep_Helicase_C"/>
</dbReference>
<dbReference type="AlphaFoldDB" id="A0A650CJ85"/>
<dbReference type="InterPro" id="IPR014001">
    <property type="entry name" value="Helicase_ATP-bd"/>
</dbReference>
<dbReference type="PROSITE" id="PS51192">
    <property type="entry name" value="HELICASE_ATP_BIND_1"/>
    <property type="match status" value="1"/>
</dbReference>
<reference evidence="12 15" key="2">
    <citation type="submission" date="2020-08" db="EMBL/GenBank/DDBJ databases">
        <title>Genomic Encyclopedia of Type Strains, Phase IV (KMG-IV): sequencing the most valuable type-strain genomes for metagenomic binning, comparative biology and taxonomic classification.</title>
        <authorList>
            <person name="Goeker M."/>
        </authorList>
    </citation>
    <scope>NUCLEOTIDE SEQUENCE [LARGE SCALE GENOMIC DNA]</scope>
    <source>
        <strain evidence="12 15">DSM 12421</strain>
    </source>
</reference>
<evidence type="ECO:0000313" key="14">
    <source>
        <dbReference type="Proteomes" id="UP000427373"/>
    </source>
</evidence>
<keyword evidence="3 12" id="KW-0378">Hydrolase</keyword>
<dbReference type="GO" id="GO:0046872">
    <property type="term" value="F:metal ion binding"/>
    <property type="evidence" value="ECO:0007669"/>
    <property type="project" value="UniProtKB-KW"/>
</dbReference>
<dbReference type="PROSITE" id="PS51193">
    <property type="entry name" value="HELICASE_ATP_BIND_2"/>
    <property type="match status" value="1"/>
</dbReference>
<dbReference type="Gene3D" id="1.10.275.30">
    <property type="match status" value="1"/>
</dbReference>
<dbReference type="FunFam" id="3.40.50.300:FF:001813">
    <property type="entry name" value="ATP-dependent DNA helicase"/>
    <property type="match status" value="1"/>
</dbReference>
<keyword evidence="9" id="KW-0413">Isomerase</keyword>
<accession>A0A650CJ85</accession>
<evidence type="ECO:0000313" key="13">
    <source>
        <dbReference type="EMBL" id="QGR17911.1"/>
    </source>
</evidence>
<evidence type="ECO:0000256" key="9">
    <source>
        <dbReference type="ARBA" id="ARBA00023235"/>
    </source>
</evidence>
<dbReference type="GO" id="GO:0016818">
    <property type="term" value="F:hydrolase activity, acting on acid anhydrides, in phosphorus-containing anhydrides"/>
    <property type="evidence" value="ECO:0007669"/>
    <property type="project" value="InterPro"/>
</dbReference>
<dbReference type="EC" id="3.6.4.12" evidence="12"/>
<evidence type="ECO:0000259" key="10">
    <source>
        <dbReference type="PROSITE" id="PS51192"/>
    </source>
</evidence>
<dbReference type="PANTHER" id="PTHR11472">
    <property type="entry name" value="DNA REPAIR DEAD HELICASE RAD3/XP-D SUBFAMILY MEMBER"/>
    <property type="match status" value="1"/>
</dbReference>
<keyword evidence="5" id="KW-0067">ATP-binding</keyword>
<keyword evidence="1" id="KW-0479">Metal-binding</keyword>
<evidence type="ECO:0000256" key="6">
    <source>
        <dbReference type="ARBA" id="ARBA00023004"/>
    </source>
</evidence>
<dbReference type="InterPro" id="IPR010614">
    <property type="entry name" value="RAD3-like_helicase_DEAD"/>
</dbReference>
<dbReference type="Pfam" id="PF13307">
    <property type="entry name" value="Helicase_C_2"/>
    <property type="match status" value="1"/>
</dbReference>
<dbReference type="GO" id="GO:0003678">
    <property type="term" value="F:DNA helicase activity"/>
    <property type="evidence" value="ECO:0007669"/>
    <property type="project" value="UniProtKB-EC"/>
</dbReference>
<keyword evidence="2" id="KW-0547">Nucleotide-binding</keyword>
<dbReference type="GO" id="GO:0005524">
    <property type="term" value="F:ATP binding"/>
    <property type="evidence" value="ECO:0007669"/>
    <property type="project" value="UniProtKB-KW"/>
</dbReference>
<name>A0A650CJ85_SULOH</name>
<dbReference type="Proteomes" id="UP000582213">
    <property type="component" value="Unassembled WGS sequence"/>
</dbReference>
<evidence type="ECO:0000256" key="5">
    <source>
        <dbReference type="ARBA" id="ARBA00022840"/>
    </source>
</evidence>
<keyword evidence="6" id="KW-0408">Iron</keyword>
<feature type="domain" description="Helicase ATP-binding" evidence="10">
    <location>
        <begin position="15"/>
        <end position="339"/>
    </location>
</feature>
<evidence type="ECO:0000256" key="2">
    <source>
        <dbReference type="ARBA" id="ARBA00022741"/>
    </source>
</evidence>
<reference evidence="13 14" key="1">
    <citation type="submission" date="2019-10" db="EMBL/GenBank/DDBJ databases">
        <title>Genome Sequences from Six Type Strain Members of the Archaeal Family Sulfolobaceae: Acidianus ambivalens, Acidianus infernus, Metallosphaera prunae, Stygiolobus azoricus, Sulfolobus metallicus, and Sulfurisphaera ohwakuensis.</title>
        <authorList>
            <person name="Counts J.A."/>
            <person name="Kelly R.M."/>
        </authorList>
    </citation>
    <scope>NUCLEOTIDE SEQUENCE [LARGE SCALE GENOMIC DNA]</scope>
    <source>
        <strain evidence="13 14">TA-1</strain>
    </source>
</reference>
<dbReference type="EMBL" id="JACHFY010000009">
    <property type="protein sequence ID" value="MBB5254031.1"/>
    <property type="molecule type" value="Genomic_DNA"/>
</dbReference>
<dbReference type="GO" id="GO:0006139">
    <property type="term" value="P:nucleobase-containing compound metabolic process"/>
    <property type="evidence" value="ECO:0007669"/>
    <property type="project" value="InterPro"/>
</dbReference>
<keyword evidence="4 13" id="KW-0347">Helicase</keyword>
<evidence type="ECO:0000313" key="12">
    <source>
        <dbReference type="EMBL" id="MBB5254031.1"/>
    </source>
</evidence>